<dbReference type="PROSITE" id="PS51318">
    <property type="entry name" value="TAT"/>
    <property type="match status" value="1"/>
</dbReference>
<dbReference type="InterPro" id="IPR006311">
    <property type="entry name" value="TAT_signal"/>
</dbReference>
<protein>
    <submittedName>
        <fullName evidence="2">TRAP-type C4-dicarboxylate transport system substrate-binding protein</fullName>
    </submittedName>
</protein>
<dbReference type="PANTHER" id="PTHR33376">
    <property type="match status" value="1"/>
</dbReference>
<evidence type="ECO:0000313" key="3">
    <source>
        <dbReference type="Proteomes" id="UP001229244"/>
    </source>
</evidence>
<dbReference type="GO" id="GO:0055085">
    <property type="term" value="P:transmembrane transport"/>
    <property type="evidence" value="ECO:0007669"/>
    <property type="project" value="InterPro"/>
</dbReference>
<keyword evidence="1" id="KW-0732">Signal</keyword>
<dbReference type="NCBIfam" id="NF037995">
    <property type="entry name" value="TRAP_S1"/>
    <property type="match status" value="1"/>
</dbReference>
<name>A0AAE3VKC8_9HYPH</name>
<dbReference type="InterPro" id="IPR038404">
    <property type="entry name" value="TRAP_DctP_sf"/>
</dbReference>
<evidence type="ECO:0000256" key="1">
    <source>
        <dbReference type="ARBA" id="ARBA00022729"/>
    </source>
</evidence>
<dbReference type="Pfam" id="PF03480">
    <property type="entry name" value="DctP"/>
    <property type="match status" value="1"/>
</dbReference>
<sequence>MAFKTNRRTFLAGTAAAAGVLAMPAVLRAETIKLDISHYLPPTHGFEVDMLRPWAEELREKSDGQIDFEIHAANSALGKLPRQADQVRAGVTDVALGLAGIPRGRFPHTSIIELPFVVERAEAGSRALWELYQTNQLGGEYDDFKVLGLMTHHGALFHTVDRPIRELSDLKGLRIRSPGPAVNAMLEFEGASAIGMPPSQIYEALQKGAIDGVATTWDLVGAIKLNEVLKYHTDARVYAAAFYVVMNPRTYQNMPENLRTLIDETTGEAWQSKIGPWWDKWDAAGKQDAIDRGQEVIEISDAKRDEWRQQLEPMIDSYLESLKSEGVENPQELYEKTRELVQKYQS</sequence>
<evidence type="ECO:0000313" key="2">
    <source>
        <dbReference type="EMBL" id="MDQ0313612.1"/>
    </source>
</evidence>
<dbReference type="AlphaFoldDB" id="A0AAE3VKC8"/>
<comment type="caution">
    <text evidence="2">The sequence shown here is derived from an EMBL/GenBank/DDBJ whole genome shotgun (WGS) entry which is preliminary data.</text>
</comment>
<accession>A0AAE3VKC8</accession>
<dbReference type="InterPro" id="IPR018389">
    <property type="entry name" value="DctP_fam"/>
</dbReference>
<reference evidence="2" key="1">
    <citation type="submission" date="2023-07" db="EMBL/GenBank/DDBJ databases">
        <title>Genomic Encyclopedia of Type Strains, Phase IV (KMG-IV): sequencing the most valuable type-strain genomes for metagenomic binning, comparative biology and taxonomic classification.</title>
        <authorList>
            <person name="Goeker M."/>
        </authorList>
    </citation>
    <scope>NUCLEOTIDE SEQUENCE</scope>
    <source>
        <strain evidence="2">DSM 21202</strain>
    </source>
</reference>
<dbReference type="PANTHER" id="PTHR33376:SF15">
    <property type="entry name" value="BLL6794 PROTEIN"/>
    <property type="match status" value="1"/>
</dbReference>
<dbReference type="RefSeq" id="WP_306883414.1">
    <property type="nucleotide sequence ID" value="NZ_JAUSUL010000001.1"/>
</dbReference>
<dbReference type="EMBL" id="JAUSUL010000001">
    <property type="protein sequence ID" value="MDQ0313612.1"/>
    <property type="molecule type" value="Genomic_DNA"/>
</dbReference>
<gene>
    <name evidence="2" type="ORF">J2S73_000049</name>
</gene>
<dbReference type="CDD" id="cd13665">
    <property type="entry name" value="PBP2_TRAP_Dctp3_4"/>
    <property type="match status" value="1"/>
</dbReference>
<organism evidence="2 3">
    <name type="scientific">Amorphus orientalis</name>
    <dbReference type="NCBI Taxonomy" id="649198"/>
    <lineage>
        <taxon>Bacteria</taxon>
        <taxon>Pseudomonadati</taxon>
        <taxon>Pseudomonadota</taxon>
        <taxon>Alphaproteobacteria</taxon>
        <taxon>Hyphomicrobiales</taxon>
        <taxon>Amorphaceae</taxon>
        <taxon>Amorphus</taxon>
    </lineage>
</organism>
<keyword evidence="3" id="KW-1185">Reference proteome</keyword>
<dbReference type="Proteomes" id="UP001229244">
    <property type="component" value="Unassembled WGS sequence"/>
</dbReference>
<dbReference type="Gene3D" id="3.40.190.170">
    <property type="entry name" value="Bacterial extracellular solute-binding protein, family 7"/>
    <property type="match status" value="1"/>
</dbReference>
<proteinExistence type="predicted"/>
<dbReference type="SUPFAM" id="SSF53850">
    <property type="entry name" value="Periplasmic binding protein-like II"/>
    <property type="match status" value="1"/>
</dbReference>